<keyword evidence="4 6" id="KW-0238">DNA-binding</keyword>
<dbReference type="InterPro" id="IPR016032">
    <property type="entry name" value="Sig_transdc_resp-reg_C-effctor"/>
</dbReference>
<gene>
    <name evidence="8" type="ORF">GL267_13540</name>
</gene>
<evidence type="ECO:0000256" key="3">
    <source>
        <dbReference type="ARBA" id="ARBA00023015"/>
    </source>
</evidence>
<reference evidence="8" key="1">
    <citation type="submission" date="2019-11" db="EMBL/GenBank/DDBJ databases">
        <title>Acidithiobacillus ferrianus sp. nov.: a facultatively anaerobic and extremely acidophilic chemolithoautotroph.</title>
        <authorList>
            <person name="Norris P.R."/>
            <person name="Falagan C."/>
            <person name="Moya-Beltran A."/>
            <person name="Castro M."/>
            <person name="Quatrini R."/>
            <person name="Johnson D.B."/>
        </authorList>
    </citation>
    <scope>NUCLEOTIDE SEQUENCE [LARGE SCALE GENOMIC DNA]</scope>
    <source>
        <strain evidence="8">MG</strain>
    </source>
</reference>
<sequence length="281" mass="31571">MFWILLDSIGVHTVHVLRAVMCAQMRTQLPIRTSLPEGPRILLLVNARTGAKTIASVETALKRTGGRVRRATERTEAEQWVQRWDPEVLVLLGWSAATGDWLQRWPFAADQDDLPFLVVSSGLENHERADAVAALEAGAQAYLPASMGFEPLTAQVRNVLKKVRTQTPVRMGEEESLCIDLASLRVWVLGQEIHLPRRLFSLLHYFVLHPDEVISNEQIADILWGGRGAYLAPNTLVVKIYRLRKILESAGARGWLETVHSFGYRFSPPQGLQNVIKRSPQ</sequence>
<keyword evidence="2" id="KW-0902">Two-component regulatory system</keyword>
<evidence type="ECO:0000256" key="5">
    <source>
        <dbReference type="ARBA" id="ARBA00023163"/>
    </source>
</evidence>
<dbReference type="GO" id="GO:0032993">
    <property type="term" value="C:protein-DNA complex"/>
    <property type="evidence" value="ECO:0007669"/>
    <property type="project" value="TreeGrafter"/>
</dbReference>
<protein>
    <submittedName>
        <fullName evidence="8">DNA-binding response regulator</fullName>
    </submittedName>
</protein>
<evidence type="ECO:0000256" key="4">
    <source>
        <dbReference type="ARBA" id="ARBA00023125"/>
    </source>
</evidence>
<dbReference type="EMBL" id="WNJL01000037">
    <property type="protein sequence ID" value="NDU43606.1"/>
    <property type="molecule type" value="Genomic_DNA"/>
</dbReference>
<feature type="DNA-binding region" description="OmpR/PhoB-type" evidence="6">
    <location>
        <begin position="166"/>
        <end position="268"/>
    </location>
</feature>
<feature type="domain" description="OmpR/PhoB-type" evidence="7">
    <location>
        <begin position="166"/>
        <end position="268"/>
    </location>
</feature>
<keyword evidence="1" id="KW-0597">Phosphoprotein</keyword>
<dbReference type="AlphaFoldDB" id="A0A845U821"/>
<dbReference type="Gene3D" id="1.10.10.10">
    <property type="entry name" value="Winged helix-like DNA-binding domain superfamily/Winged helix DNA-binding domain"/>
    <property type="match status" value="1"/>
</dbReference>
<dbReference type="InterPro" id="IPR036388">
    <property type="entry name" value="WH-like_DNA-bd_sf"/>
</dbReference>
<dbReference type="PANTHER" id="PTHR48111:SF1">
    <property type="entry name" value="TWO-COMPONENT RESPONSE REGULATOR ORR33"/>
    <property type="match status" value="1"/>
</dbReference>
<keyword evidence="3" id="KW-0805">Transcription regulation</keyword>
<dbReference type="InterPro" id="IPR039420">
    <property type="entry name" value="WalR-like"/>
</dbReference>
<dbReference type="SMART" id="SM00862">
    <property type="entry name" value="Trans_reg_C"/>
    <property type="match status" value="1"/>
</dbReference>
<evidence type="ECO:0000259" key="7">
    <source>
        <dbReference type="PROSITE" id="PS51755"/>
    </source>
</evidence>
<dbReference type="InterPro" id="IPR001867">
    <property type="entry name" value="OmpR/PhoB-type_DNA-bd"/>
</dbReference>
<evidence type="ECO:0000256" key="2">
    <source>
        <dbReference type="ARBA" id="ARBA00023012"/>
    </source>
</evidence>
<organism evidence="8">
    <name type="scientific">Acidithiobacillus ferrianus</name>
    <dbReference type="NCBI Taxonomy" id="2678518"/>
    <lineage>
        <taxon>Bacteria</taxon>
        <taxon>Pseudomonadati</taxon>
        <taxon>Pseudomonadota</taxon>
        <taxon>Acidithiobacillia</taxon>
        <taxon>Acidithiobacillales</taxon>
        <taxon>Acidithiobacillaceae</taxon>
        <taxon>Acidithiobacillus</taxon>
    </lineage>
</organism>
<comment type="caution">
    <text evidence="8">The sequence shown here is derived from an EMBL/GenBank/DDBJ whole genome shotgun (WGS) entry which is preliminary data.</text>
</comment>
<dbReference type="InterPro" id="IPR011006">
    <property type="entry name" value="CheY-like_superfamily"/>
</dbReference>
<evidence type="ECO:0000256" key="1">
    <source>
        <dbReference type="ARBA" id="ARBA00022553"/>
    </source>
</evidence>
<dbReference type="PANTHER" id="PTHR48111">
    <property type="entry name" value="REGULATOR OF RPOS"/>
    <property type="match status" value="1"/>
</dbReference>
<dbReference type="SUPFAM" id="SSF46894">
    <property type="entry name" value="C-terminal effector domain of the bipartite response regulators"/>
    <property type="match status" value="1"/>
</dbReference>
<dbReference type="SUPFAM" id="SSF52172">
    <property type="entry name" value="CheY-like"/>
    <property type="match status" value="1"/>
</dbReference>
<dbReference type="PROSITE" id="PS51755">
    <property type="entry name" value="OMPR_PHOB"/>
    <property type="match status" value="1"/>
</dbReference>
<dbReference type="GO" id="GO:0005829">
    <property type="term" value="C:cytosol"/>
    <property type="evidence" value="ECO:0007669"/>
    <property type="project" value="TreeGrafter"/>
</dbReference>
<evidence type="ECO:0000256" key="6">
    <source>
        <dbReference type="PROSITE-ProRule" id="PRU01091"/>
    </source>
</evidence>
<dbReference type="GO" id="GO:0000976">
    <property type="term" value="F:transcription cis-regulatory region binding"/>
    <property type="evidence" value="ECO:0007669"/>
    <property type="project" value="TreeGrafter"/>
</dbReference>
<name>A0A845U821_9PROT</name>
<evidence type="ECO:0000313" key="8">
    <source>
        <dbReference type="EMBL" id="NDU43606.1"/>
    </source>
</evidence>
<dbReference type="GO" id="GO:0000156">
    <property type="term" value="F:phosphorelay response regulator activity"/>
    <property type="evidence" value="ECO:0007669"/>
    <property type="project" value="TreeGrafter"/>
</dbReference>
<dbReference type="GO" id="GO:0006355">
    <property type="term" value="P:regulation of DNA-templated transcription"/>
    <property type="evidence" value="ECO:0007669"/>
    <property type="project" value="InterPro"/>
</dbReference>
<dbReference type="Pfam" id="PF00486">
    <property type="entry name" value="Trans_reg_C"/>
    <property type="match status" value="1"/>
</dbReference>
<dbReference type="CDD" id="cd00383">
    <property type="entry name" value="trans_reg_C"/>
    <property type="match status" value="1"/>
</dbReference>
<dbReference type="RefSeq" id="WP_163098781.1">
    <property type="nucleotide sequence ID" value="NZ_CP127523.1"/>
</dbReference>
<proteinExistence type="predicted"/>
<dbReference type="Gene3D" id="3.40.50.2300">
    <property type="match status" value="1"/>
</dbReference>
<keyword evidence="5" id="KW-0804">Transcription</keyword>
<accession>A0A845U821</accession>